<reference evidence="1" key="2">
    <citation type="journal article" date="2021" name="PeerJ">
        <title>Extensive microbial diversity within the chicken gut microbiome revealed by metagenomics and culture.</title>
        <authorList>
            <person name="Gilroy R."/>
            <person name="Ravi A."/>
            <person name="Getino M."/>
            <person name="Pursley I."/>
            <person name="Horton D.L."/>
            <person name="Alikhan N.F."/>
            <person name="Baker D."/>
            <person name="Gharbi K."/>
            <person name="Hall N."/>
            <person name="Watson M."/>
            <person name="Adriaenssens E.M."/>
            <person name="Foster-Nyarko E."/>
            <person name="Jarju S."/>
            <person name="Secka A."/>
            <person name="Antonio M."/>
            <person name="Oren A."/>
            <person name="Chaudhuri R.R."/>
            <person name="La Ragione R."/>
            <person name="Hildebrand F."/>
            <person name="Pallen M.J."/>
        </authorList>
    </citation>
    <scope>NUCLEOTIDE SEQUENCE</scope>
    <source>
        <strain evidence="1">F1-3629</strain>
    </source>
</reference>
<dbReference type="EMBL" id="JADIMJ010000021">
    <property type="protein sequence ID" value="MBO8453338.1"/>
    <property type="molecule type" value="Genomic_DNA"/>
</dbReference>
<dbReference type="Proteomes" id="UP000771749">
    <property type="component" value="Unassembled WGS sequence"/>
</dbReference>
<sequence length="169" mass="18911">MKILVDNMVGHKPGKKAALVWDRVSDAVSGIPGVCPVVHDGKRSMRAVQAFLSESNGRKDAPALIVSISGVLPLFWHPDRRITKTAVAVYSLDFVSSLRGYTWLQRHLLNLRYHRLRRLADYFIAADSHVADDLHKYYFIPRDRIIDAGDSAGMADVLSGIIRCRQSRG</sequence>
<proteinExistence type="predicted"/>
<organism evidence="1 2">
    <name type="scientific">Candidatus Cryptobacteroides gallistercoris</name>
    <dbReference type="NCBI Taxonomy" id="2840765"/>
    <lineage>
        <taxon>Bacteria</taxon>
        <taxon>Pseudomonadati</taxon>
        <taxon>Bacteroidota</taxon>
        <taxon>Bacteroidia</taxon>
        <taxon>Bacteroidales</taxon>
        <taxon>Candidatus Cryptobacteroides</taxon>
    </lineage>
</organism>
<name>A0A940IFV7_9BACT</name>
<evidence type="ECO:0000313" key="2">
    <source>
        <dbReference type="Proteomes" id="UP000771749"/>
    </source>
</evidence>
<reference evidence="1" key="1">
    <citation type="submission" date="2020-10" db="EMBL/GenBank/DDBJ databases">
        <authorList>
            <person name="Gilroy R."/>
        </authorList>
    </citation>
    <scope>NUCLEOTIDE SEQUENCE</scope>
    <source>
        <strain evidence="1">F1-3629</strain>
    </source>
</reference>
<evidence type="ECO:0000313" key="1">
    <source>
        <dbReference type="EMBL" id="MBO8453338.1"/>
    </source>
</evidence>
<comment type="caution">
    <text evidence="1">The sequence shown here is derived from an EMBL/GenBank/DDBJ whole genome shotgun (WGS) entry which is preliminary data.</text>
</comment>
<accession>A0A940IFV7</accession>
<gene>
    <name evidence="1" type="ORF">IAC07_01275</name>
</gene>
<protein>
    <submittedName>
        <fullName evidence="1">Uncharacterized protein</fullName>
    </submittedName>
</protein>
<dbReference type="AlphaFoldDB" id="A0A940IFV7"/>